<organism evidence="1 2">
    <name type="scientific">Segatella oris</name>
    <dbReference type="NCBI Taxonomy" id="28135"/>
    <lineage>
        <taxon>Bacteria</taxon>
        <taxon>Pseudomonadati</taxon>
        <taxon>Bacteroidota</taxon>
        <taxon>Bacteroidia</taxon>
        <taxon>Bacteroidales</taxon>
        <taxon>Prevotellaceae</taxon>
        <taxon>Segatella</taxon>
    </lineage>
</organism>
<dbReference type="KEGG" id="poc:NCTC13071_01774"/>
<dbReference type="AlphaFoldDB" id="A0A3S4TFG7"/>
<accession>A0A3S4TFG7</accession>
<dbReference type="Proteomes" id="UP000274578">
    <property type="component" value="Chromosome 1"/>
</dbReference>
<reference evidence="1 2" key="1">
    <citation type="submission" date="2018-12" db="EMBL/GenBank/DDBJ databases">
        <authorList>
            <consortium name="Pathogen Informatics"/>
        </authorList>
    </citation>
    <scope>NUCLEOTIDE SEQUENCE [LARGE SCALE GENOMIC DNA]</scope>
    <source>
        <strain evidence="1 2">NCTC13071</strain>
    </source>
</reference>
<dbReference type="EMBL" id="LR134384">
    <property type="protein sequence ID" value="VEH15764.1"/>
    <property type="molecule type" value="Genomic_DNA"/>
</dbReference>
<evidence type="ECO:0000313" key="1">
    <source>
        <dbReference type="EMBL" id="VEH15764.1"/>
    </source>
</evidence>
<protein>
    <submittedName>
        <fullName evidence="1">Uncharacterized protein</fullName>
    </submittedName>
</protein>
<sequence length="32" mass="3477">MVSKGIIPLLASKLEKKDILTKNILGKLVILS</sequence>
<proteinExistence type="predicted"/>
<name>A0A3S4TFG7_9BACT</name>
<evidence type="ECO:0000313" key="2">
    <source>
        <dbReference type="Proteomes" id="UP000274578"/>
    </source>
</evidence>
<gene>
    <name evidence="1" type="ORF">NCTC13071_01774</name>
</gene>